<feature type="domain" description="HTH cro/C1-type" evidence="1">
    <location>
        <begin position="42"/>
        <end position="88"/>
    </location>
</feature>
<sequence>MNILLYYALFHATFKLHLCNLKSSSVKFFRMEILNKSVGQMLKEAREQSRLTQEQLAQKVGKKRSYISKLETKYGNNIKLQTLKEIVEKGFEGKIKIDIEL</sequence>
<dbReference type="Pfam" id="PF01381">
    <property type="entry name" value="HTH_3"/>
    <property type="match status" value="1"/>
</dbReference>
<dbReference type="EMBL" id="ACHB01000079">
    <property type="protein sequence ID" value="EEI90865.1"/>
    <property type="molecule type" value="Genomic_DNA"/>
</dbReference>
<evidence type="ECO:0000259" key="1">
    <source>
        <dbReference type="PROSITE" id="PS50943"/>
    </source>
</evidence>
<dbReference type="CDD" id="cd00093">
    <property type="entry name" value="HTH_XRE"/>
    <property type="match status" value="1"/>
</dbReference>
<protein>
    <submittedName>
        <fullName evidence="2">DNA-binding helix-turn-helix protein</fullName>
    </submittedName>
</protein>
<dbReference type="HOGENOM" id="CLU_166154_0_0_10"/>
<name>C2G1F6_SPHSI</name>
<dbReference type="SMART" id="SM00530">
    <property type="entry name" value="HTH_XRE"/>
    <property type="match status" value="1"/>
</dbReference>
<dbReference type="InterPro" id="IPR010982">
    <property type="entry name" value="Lambda_DNA-bd_dom_sf"/>
</dbReference>
<dbReference type="Proteomes" id="UP000006241">
    <property type="component" value="Unassembled WGS sequence"/>
</dbReference>
<reference evidence="2 3" key="1">
    <citation type="submission" date="2009-01" db="EMBL/GenBank/DDBJ databases">
        <authorList>
            <person name="Qin X."/>
            <person name="Bachman B."/>
            <person name="Battles P."/>
            <person name="Bell A."/>
            <person name="Bess C."/>
            <person name="Bickham C."/>
            <person name="Chaboub L."/>
            <person name="Chen D."/>
            <person name="Coyle M."/>
            <person name="Deiros D.R."/>
            <person name="Dinh H."/>
            <person name="Forbes L."/>
            <person name="Fowler G."/>
            <person name="Francisco L."/>
            <person name="Fu Q."/>
            <person name="Gubbala S."/>
            <person name="Hale W."/>
            <person name="Han Y."/>
            <person name="Hemphill L."/>
            <person name="Highlander S.K."/>
            <person name="Hirani K."/>
            <person name="Hogues M."/>
            <person name="Jackson L."/>
            <person name="Jakkamsetti A."/>
            <person name="Javaid M."/>
            <person name="Jiang H."/>
            <person name="Korchina V."/>
            <person name="Kovar C."/>
            <person name="Lara F."/>
            <person name="Lee S."/>
            <person name="Mata R."/>
            <person name="Mathew T."/>
            <person name="Moen C."/>
            <person name="Morales K."/>
            <person name="Munidasa M."/>
            <person name="Nazareth L."/>
            <person name="Ngo R."/>
            <person name="Nguyen L."/>
            <person name="Okwuonu G."/>
            <person name="Ongeri F."/>
            <person name="Patil S."/>
            <person name="Petrosino J."/>
            <person name="Pham C."/>
            <person name="Pham P."/>
            <person name="Pu L.-L."/>
            <person name="Puazo M."/>
            <person name="Raj R."/>
            <person name="Reid J."/>
            <person name="Rouhana J."/>
            <person name="Saada N."/>
            <person name="Shang Y."/>
            <person name="Simmons D."/>
            <person name="Thornton R."/>
            <person name="Warren J."/>
            <person name="Weissenberger G."/>
            <person name="Zhang J."/>
            <person name="Zhang L."/>
            <person name="Zhou C."/>
            <person name="Zhu D."/>
            <person name="Muzny D."/>
            <person name="Worley K."/>
            <person name="Gibbs R."/>
        </authorList>
    </citation>
    <scope>NUCLEOTIDE SEQUENCE [LARGE SCALE GENOMIC DNA]</scope>
    <source>
        <strain evidence="2 3">ATCC 33300</strain>
    </source>
</reference>
<organism evidence="2 3">
    <name type="scientific">Sphingobacterium spiritivorum ATCC 33300</name>
    <dbReference type="NCBI Taxonomy" id="525372"/>
    <lineage>
        <taxon>Bacteria</taxon>
        <taxon>Pseudomonadati</taxon>
        <taxon>Bacteroidota</taxon>
        <taxon>Sphingobacteriia</taxon>
        <taxon>Sphingobacteriales</taxon>
        <taxon>Sphingobacteriaceae</taxon>
        <taxon>Sphingobacterium</taxon>
    </lineage>
</organism>
<comment type="caution">
    <text evidence="2">The sequence shown here is derived from an EMBL/GenBank/DDBJ whole genome shotgun (WGS) entry which is preliminary data.</text>
</comment>
<evidence type="ECO:0000313" key="3">
    <source>
        <dbReference type="Proteomes" id="UP000006241"/>
    </source>
</evidence>
<dbReference type="PROSITE" id="PS50943">
    <property type="entry name" value="HTH_CROC1"/>
    <property type="match status" value="1"/>
</dbReference>
<keyword evidence="2" id="KW-0238">DNA-binding</keyword>
<dbReference type="Gene3D" id="1.10.260.40">
    <property type="entry name" value="lambda repressor-like DNA-binding domains"/>
    <property type="match status" value="1"/>
</dbReference>
<gene>
    <name evidence="2" type="ORF">HMPREF0765_3412</name>
</gene>
<dbReference type="GO" id="GO:0003677">
    <property type="term" value="F:DNA binding"/>
    <property type="evidence" value="ECO:0007669"/>
    <property type="project" value="UniProtKB-KW"/>
</dbReference>
<proteinExistence type="predicted"/>
<dbReference type="AlphaFoldDB" id="C2G1F6"/>
<dbReference type="SUPFAM" id="SSF47413">
    <property type="entry name" value="lambda repressor-like DNA-binding domains"/>
    <property type="match status" value="1"/>
</dbReference>
<dbReference type="InterPro" id="IPR001387">
    <property type="entry name" value="Cro/C1-type_HTH"/>
</dbReference>
<evidence type="ECO:0000313" key="2">
    <source>
        <dbReference type="EMBL" id="EEI90865.1"/>
    </source>
</evidence>
<accession>C2G1F6</accession>